<comment type="caution">
    <text evidence="2">The sequence shown here is derived from an EMBL/GenBank/DDBJ whole genome shotgun (WGS) entry which is preliminary data.</text>
</comment>
<evidence type="ECO:0000313" key="2">
    <source>
        <dbReference type="EMBL" id="KAJ8868996.1"/>
    </source>
</evidence>
<dbReference type="EMBL" id="JARBHB010000014">
    <property type="protein sequence ID" value="KAJ8868996.1"/>
    <property type="molecule type" value="Genomic_DNA"/>
</dbReference>
<dbReference type="Proteomes" id="UP001159363">
    <property type="component" value="Chromosome 13"/>
</dbReference>
<keyword evidence="3" id="KW-1185">Reference proteome</keyword>
<gene>
    <name evidence="2" type="ORF">PR048_030542</name>
</gene>
<reference evidence="2 3" key="1">
    <citation type="submission" date="2023-02" db="EMBL/GenBank/DDBJ databases">
        <title>LHISI_Scaffold_Assembly.</title>
        <authorList>
            <person name="Stuart O.P."/>
            <person name="Cleave R."/>
            <person name="Magrath M.J.L."/>
            <person name="Mikheyev A.S."/>
        </authorList>
    </citation>
    <scope>NUCLEOTIDE SEQUENCE [LARGE SCALE GENOMIC DNA]</scope>
    <source>
        <strain evidence="2">Daus_M_001</strain>
        <tissue evidence="2">Leg muscle</tissue>
    </source>
</reference>
<organism evidence="2 3">
    <name type="scientific">Dryococelus australis</name>
    <dbReference type="NCBI Taxonomy" id="614101"/>
    <lineage>
        <taxon>Eukaryota</taxon>
        <taxon>Metazoa</taxon>
        <taxon>Ecdysozoa</taxon>
        <taxon>Arthropoda</taxon>
        <taxon>Hexapoda</taxon>
        <taxon>Insecta</taxon>
        <taxon>Pterygota</taxon>
        <taxon>Neoptera</taxon>
        <taxon>Polyneoptera</taxon>
        <taxon>Phasmatodea</taxon>
        <taxon>Verophasmatodea</taxon>
        <taxon>Anareolatae</taxon>
        <taxon>Phasmatidae</taxon>
        <taxon>Eurycanthinae</taxon>
        <taxon>Dryococelus</taxon>
    </lineage>
</organism>
<accession>A0ABQ9GD46</accession>
<sequence length="222" mass="24416">MTPLFGIGRALNFNDPISPKRLWALSRFLRGQRNKPWRTGGGNGRSPIKTPSTNGIVRHDPHWRKSGDPGRGLKPRVRFPGAAIQASYCNISVSIPRDTLGHGVIRRTPVRLLVSQLCEPCSIPGGSFWDFRTWESCPKIPLVGGVPPPPLHSGAAPSSPHFTLIGSQDLDVKSRTKYLHSICRIWILETSSRRKDCSPVKHLVRRGDTALDTLVGVARSAP</sequence>
<feature type="region of interest" description="Disordered" evidence="1">
    <location>
        <begin position="34"/>
        <end position="72"/>
    </location>
</feature>
<evidence type="ECO:0000256" key="1">
    <source>
        <dbReference type="SAM" id="MobiDB-lite"/>
    </source>
</evidence>
<feature type="compositionally biased region" description="Basic and acidic residues" evidence="1">
    <location>
        <begin position="57"/>
        <end position="68"/>
    </location>
</feature>
<evidence type="ECO:0000313" key="3">
    <source>
        <dbReference type="Proteomes" id="UP001159363"/>
    </source>
</evidence>
<name>A0ABQ9GD46_9NEOP</name>
<protein>
    <submittedName>
        <fullName evidence="2">Uncharacterized protein</fullName>
    </submittedName>
</protein>
<proteinExistence type="predicted"/>